<protein>
    <submittedName>
        <fullName evidence="2">Secondary thiamine-phosphate synthase enzyme</fullName>
    </submittedName>
</protein>
<dbReference type="Gene3D" id="2.60.120.460">
    <property type="entry name" value="YjbQ-like"/>
    <property type="match status" value="1"/>
</dbReference>
<keyword evidence="3" id="KW-1185">Reference proteome</keyword>
<sequence>MRHSGQNPGKIGALQGLSAGPVARQAGATLTVTTPGQGFTDITRAVAEFLGQSGIATGLVTVFCRHTSASLTIQENADPDVQTDLLTALDGLAPRHAGYVHGAEGPDDMPAHIRTMVTDATLGVPVVGGRLALGTWQGIYLIEHRDRPHRREIVLHAVGA</sequence>
<dbReference type="Pfam" id="PF01894">
    <property type="entry name" value="YjbQ"/>
    <property type="match status" value="1"/>
</dbReference>
<dbReference type="PANTHER" id="PTHR30615">
    <property type="entry name" value="UNCHARACTERIZED PROTEIN YJBQ-RELATED"/>
    <property type="match status" value="1"/>
</dbReference>
<proteinExistence type="inferred from homology"/>
<dbReference type="SUPFAM" id="SSF111038">
    <property type="entry name" value="YjbQ-like"/>
    <property type="match status" value="1"/>
</dbReference>
<dbReference type="InterPro" id="IPR001602">
    <property type="entry name" value="UPF0047_YjbQ-like"/>
</dbReference>
<reference evidence="2 3" key="1">
    <citation type="submission" date="2024-06" db="EMBL/GenBank/DDBJ databases">
        <title>Genomic Encyclopedia of Type Strains, Phase IV (KMG-IV): sequencing the most valuable type-strain genomes for metagenomic binning, comparative biology and taxonomic classification.</title>
        <authorList>
            <person name="Goeker M."/>
        </authorList>
    </citation>
    <scope>NUCLEOTIDE SEQUENCE [LARGE SCALE GENOMIC DNA]</scope>
    <source>
        <strain evidence="2 3">DSM 21331</strain>
    </source>
</reference>
<accession>A0ABV2KZ37</accession>
<dbReference type="PIRSF" id="PIRSF004681">
    <property type="entry name" value="UCP004681"/>
    <property type="match status" value="1"/>
</dbReference>
<dbReference type="RefSeq" id="WP_238275431.1">
    <property type="nucleotide sequence ID" value="NZ_BPQL01000007.1"/>
</dbReference>
<dbReference type="NCBIfam" id="TIGR00149">
    <property type="entry name" value="TIGR00149_YjbQ"/>
    <property type="match status" value="1"/>
</dbReference>
<gene>
    <name evidence="2" type="ORF">ABID43_000340</name>
</gene>
<evidence type="ECO:0000313" key="2">
    <source>
        <dbReference type="EMBL" id="MET3690821.1"/>
    </source>
</evidence>
<name>A0ABV2KZ37_9HYPH</name>
<comment type="similarity">
    <text evidence="1">Belongs to the UPF0047 family.</text>
</comment>
<dbReference type="Proteomes" id="UP001549145">
    <property type="component" value="Unassembled WGS sequence"/>
</dbReference>
<dbReference type="EMBL" id="JBEPMM010000001">
    <property type="protein sequence ID" value="MET3690821.1"/>
    <property type="molecule type" value="Genomic_DNA"/>
</dbReference>
<evidence type="ECO:0000256" key="1">
    <source>
        <dbReference type="ARBA" id="ARBA00005534"/>
    </source>
</evidence>
<dbReference type="PANTHER" id="PTHR30615:SF8">
    <property type="entry name" value="UPF0047 PROTEIN C4A8.02C"/>
    <property type="match status" value="1"/>
</dbReference>
<evidence type="ECO:0000313" key="3">
    <source>
        <dbReference type="Proteomes" id="UP001549145"/>
    </source>
</evidence>
<comment type="caution">
    <text evidence="2">The sequence shown here is derived from an EMBL/GenBank/DDBJ whole genome shotgun (WGS) entry which is preliminary data.</text>
</comment>
<dbReference type="InterPro" id="IPR035917">
    <property type="entry name" value="YjbQ-like_sf"/>
</dbReference>
<organism evidence="2 3">
    <name type="scientific">Methylobacterium goesingense</name>
    <dbReference type="NCBI Taxonomy" id="243690"/>
    <lineage>
        <taxon>Bacteria</taxon>
        <taxon>Pseudomonadati</taxon>
        <taxon>Pseudomonadota</taxon>
        <taxon>Alphaproteobacteria</taxon>
        <taxon>Hyphomicrobiales</taxon>
        <taxon>Methylobacteriaceae</taxon>
        <taxon>Methylobacterium</taxon>
    </lineage>
</organism>